<sequence length="196" mass="21763">MPSKPKPLKPPRHTPKVVAIILCFSILRVNAKVVSELIKLKNPGTVEIEAIECRARRGFHERSDFPNRGMTKAGVGELVARKVVPDYDEIIAITEIDGECEKHSDIPLAELKDGIKEIRAAAMKTLNIGCDYDIGQDFIQGNQPRSPSQDFKEYVAKANFAPYRHGSKNKPSPSQAFKKWSFDPVLGRESPSPEGP</sequence>
<gene>
    <name evidence="2" type="ORF">HO133_009462</name>
</gene>
<accession>A0A8H6CL97</accession>
<reference evidence="2 3" key="1">
    <citation type="journal article" date="2020" name="Genomics">
        <title>Complete, high-quality genomes from long-read metagenomic sequencing of two wolf lichen thalli reveals enigmatic genome architecture.</title>
        <authorList>
            <person name="McKenzie S.K."/>
            <person name="Walston R.F."/>
            <person name="Allen J.L."/>
        </authorList>
    </citation>
    <scope>NUCLEOTIDE SEQUENCE [LARGE SCALE GENOMIC DNA]</scope>
    <source>
        <strain evidence="2">WasteWater1</strain>
    </source>
</reference>
<comment type="caution">
    <text evidence="2">The sequence shown here is derived from an EMBL/GenBank/DDBJ whole genome shotgun (WGS) entry which is preliminary data.</text>
</comment>
<dbReference type="AlphaFoldDB" id="A0A8H6CL97"/>
<dbReference type="RefSeq" id="XP_037154171.1">
    <property type="nucleotide sequence ID" value="XM_037300323.1"/>
</dbReference>
<proteinExistence type="predicted"/>
<protein>
    <submittedName>
        <fullName evidence="2">Uncharacterized protein</fullName>
    </submittedName>
</protein>
<dbReference type="GeneID" id="59337857"/>
<organism evidence="2 3">
    <name type="scientific">Letharia lupina</name>
    <dbReference type="NCBI Taxonomy" id="560253"/>
    <lineage>
        <taxon>Eukaryota</taxon>
        <taxon>Fungi</taxon>
        <taxon>Dikarya</taxon>
        <taxon>Ascomycota</taxon>
        <taxon>Pezizomycotina</taxon>
        <taxon>Lecanoromycetes</taxon>
        <taxon>OSLEUM clade</taxon>
        <taxon>Lecanoromycetidae</taxon>
        <taxon>Lecanorales</taxon>
        <taxon>Lecanorineae</taxon>
        <taxon>Parmeliaceae</taxon>
        <taxon>Letharia</taxon>
    </lineage>
</organism>
<evidence type="ECO:0000313" key="3">
    <source>
        <dbReference type="Proteomes" id="UP000593566"/>
    </source>
</evidence>
<keyword evidence="3" id="KW-1185">Reference proteome</keyword>
<feature type="region of interest" description="Disordered" evidence="1">
    <location>
        <begin position="162"/>
        <end position="196"/>
    </location>
</feature>
<evidence type="ECO:0000313" key="2">
    <source>
        <dbReference type="EMBL" id="KAF6225462.1"/>
    </source>
</evidence>
<evidence type="ECO:0000256" key="1">
    <source>
        <dbReference type="SAM" id="MobiDB-lite"/>
    </source>
</evidence>
<dbReference type="Proteomes" id="UP000593566">
    <property type="component" value="Unassembled WGS sequence"/>
</dbReference>
<dbReference type="EMBL" id="JACCJB010000007">
    <property type="protein sequence ID" value="KAF6225462.1"/>
    <property type="molecule type" value="Genomic_DNA"/>
</dbReference>
<name>A0A8H6CL97_9LECA</name>